<gene>
    <name evidence="1" type="ORF">CEXT_664331</name>
</gene>
<comment type="caution">
    <text evidence="1">The sequence shown here is derived from an EMBL/GenBank/DDBJ whole genome shotgun (WGS) entry which is preliminary data.</text>
</comment>
<name>A0AAV4X783_CAEEX</name>
<protein>
    <submittedName>
        <fullName evidence="1">Uncharacterized protein</fullName>
    </submittedName>
</protein>
<evidence type="ECO:0000313" key="1">
    <source>
        <dbReference type="EMBL" id="GIY90323.1"/>
    </source>
</evidence>
<evidence type="ECO:0000313" key="2">
    <source>
        <dbReference type="Proteomes" id="UP001054945"/>
    </source>
</evidence>
<dbReference type="AlphaFoldDB" id="A0AAV4X783"/>
<dbReference type="EMBL" id="BPLR01017311">
    <property type="protein sequence ID" value="GIY90323.1"/>
    <property type="molecule type" value="Genomic_DNA"/>
</dbReference>
<dbReference type="Proteomes" id="UP001054945">
    <property type="component" value="Unassembled WGS sequence"/>
</dbReference>
<proteinExistence type="predicted"/>
<organism evidence="1 2">
    <name type="scientific">Caerostris extrusa</name>
    <name type="common">Bark spider</name>
    <name type="synonym">Caerostris bankana</name>
    <dbReference type="NCBI Taxonomy" id="172846"/>
    <lineage>
        <taxon>Eukaryota</taxon>
        <taxon>Metazoa</taxon>
        <taxon>Ecdysozoa</taxon>
        <taxon>Arthropoda</taxon>
        <taxon>Chelicerata</taxon>
        <taxon>Arachnida</taxon>
        <taxon>Araneae</taxon>
        <taxon>Araneomorphae</taxon>
        <taxon>Entelegynae</taxon>
        <taxon>Araneoidea</taxon>
        <taxon>Araneidae</taxon>
        <taxon>Caerostris</taxon>
    </lineage>
</organism>
<reference evidence="1 2" key="1">
    <citation type="submission" date="2021-06" db="EMBL/GenBank/DDBJ databases">
        <title>Caerostris extrusa draft genome.</title>
        <authorList>
            <person name="Kono N."/>
            <person name="Arakawa K."/>
        </authorList>
    </citation>
    <scope>NUCLEOTIDE SEQUENCE [LARGE SCALE GENOMIC DNA]</scope>
</reference>
<sequence length="85" mass="9245">MILEATRVNWPKRKTSLTHGWAHQAKACSQLGICRASGNGAVLNIVMTAVGAQSVIPWKIRFSHGTLVVQKCATGTLFVLIQQIM</sequence>
<accession>A0AAV4X783</accession>
<keyword evidence="2" id="KW-1185">Reference proteome</keyword>